<dbReference type="GO" id="GO:0080044">
    <property type="term" value="F:quercetin 7-O-glucosyltransferase activity"/>
    <property type="evidence" value="ECO:0007669"/>
    <property type="project" value="TreeGrafter"/>
</dbReference>
<comment type="similarity">
    <text evidence="1">Belongs to the UDP-glycosyltransferase family.</text>
</comment>
<reference evidence="3 4" key="1">
    <citation type="journal article" date="2005" name="PLoS Biol.">
        <title>The genomes of Oryza sativa: a history of duplications.</title>
        <authorList>
            <person name="Yu J."/>
            <person name="Wang J."/>
            <person name="Lin W."/>
            <person name="Li S."/>
            <person name="Li H."/>
            <person name="Zhou J."/>
            <person name="Ni P."/>
            <person name="Dong W."/>
            <person name="Hu S."/>
            <person name="Zeng C."/>
            <person name="Zhang J."/>
            <person name="Zhang Y."/>
            <person name="Li R."/>
            <person name="Xu Z."/>
            <person name="Li S."/>
            <person name="Li X."/>
            <person name="Zheng H."/>
            <person name="Cong L."/>
            <person name="Lin L."/>
            <person name="Yin J."/>
            <person name="Geng J."/>
            <person name="Li G."/>
            <person name="Shi J."/>
            <person name="Liu J."/>
            <person name="Lv H."/>
            <person name="Li J."/>
            <person name="Wang J."/>
            <person name="Deng Y."/>
            <person name="Ran L."/>
            <person name="Shi X."/>
            <person name="Wang X."/>
            <person name="Wu Q."/>
            <person name="Li C."/>
            <person name="Ren X."/>
            <person name="Wang J."/>
            <person name="Wang X."/>
            <person name="Li D."/>
            <person name="Liu D."/>
            <person name="Zhang X."/>
            <person name="Ji Z."/>
            <person name="Zhao W."/>
            <person name="Sun Y."/>
            <person name="Zhang Z."/>
            <person name="Bao J."/>
            <person name="Han Y."/>
            <person name="Dong L."/>
            <person name="Ji J."/>
            <person name="Chen P."/>
            <person name="Wu S."/>
            <person name="Liu J."/>
            <person name="Xiao Y."/>
            <person name="Bu D."/>
            <person name="Tan J."/>
            <person name="Yang L."/>
            <person name="Ye C."/>
            <person name="Zhang J."/>
            <person name="Xu J."/>
            <person name="Zhou Y."/>
            <person name="Yu Y."/>
            <person name="Zhang B."/>
            <person name="Zhuang S."/>
            <person name="Wei H."/>
            <person name="Liu B."/>
            <person name="Lei M."/>
            <person name="Yu H."/>
            <person name="Li Y."/>
            <person name="Xu H."/>
            <person name="Wei S."/>
            <person name="He X."/>
            <person name="Fang L."/>
            <person name="Zhang Z."/>
            <person name="Zhang Y."/>
            <person name="Huang X."/>
            <person name="Su Z."/>
            <person name="Tong W."/>
            <person name="Li J."/>
            <person name="Tong Z."/>
            <person name="Li S."/>
            <person name="Ye J."/>
            <person name="Wang L."/>
            <person name="Fang L."/>
            <person name="Lei T."/>
            <person name="Chen C."/>
            <person name="Chen H."/>
            <person name="Xu Z."/>
            <person name="Li H."/>
            <person name="Huang H."/>
            <person name="Zhang F."/>
            <person name="Xu H."/>
            <person name="Li N."/>
            <person name="Zhao C."/>
            <person name="Li S."/>
            <person name="Dong L."/>
            <person name="Huang Y."/>
            <person name="Li L."/>
            <person name="Xi Y."/>
            <person name="Qi Q."/>
            <person name="Li W."/>
            <person name="Zhang B."/>
            <person name="Hu W."/>
            <person name="Zhang Y."/>
            <person name="Tian X."/>
            <person name="Jiao Y."/>
            <person name="Liang X."/>
            <person name="Jin J."/>
            <person name="Gao L."/>
            <person name="Zheng W."/>
            <person name="Hao B."/>
            <person name="Liu S."/>
            <person name="Wang W."/>
            <person name="Yuan L."/>
            <person name="Cao M."/>
            <person name="McDermott J."/>
            <person name="Samudrala R."/>
            <person name="Wang J."/>
            <person name="Wong G.K."/>
            <person name="Yang H."/>
        </authorList>
    </citation>
    <scope>NUCLEOTIDE SEQUENCE [LARGE SCALE GENOMIC DNA]</scope>
    <source>
        <strain evidence="4">cv. 93-11</strain>
    </source>
</reference>
<gene>
    <name evidence="3" type="ORF">OsI_25483</name>
</gene>
<evidence type="ECO:0000313" key="4">
    <source>
        <dbReference type="Proteomes" id="UP000007015"/>
    </source>
</evidence>
<dbReference type="Pfam" id="PF00201">
    <property type="entry name" value="UDPGT"/>
    <property type="match status" value="1"/>
</dbReference>
<dbReference type="Gramene" id="BGIOSGA025442-TA">
    <property type="protein sequence ID" value="BGIOSGA025442-PA"/>
    <property type="gene ID" value="BGIOSGA025442"/>
</dbReference>
<proteinExistence type="inferred from homology"/>
<dbReference type="AlphaFoldDB" id="B8B4Q0"/>
<dbReference type="EMBL" id="CM000132">
    <property type="protein sequence ID" value="EEC81781.1"/>
    <property type="molecule type" value="Genomic_DNA"/>
</dbReference>
<dbReference type="FunFam" id="3.40.50.2000:FF:000232">
    <property type="entry name" value="UDP-glycosyltransferase 76C1"/>
    <property type="match status" value="1"/>
</dbReference>
<dbReference type="PANTHER" id="PTHR11926">
    <property type="entry name" value="GLUCOSYL/GLUCURONOSYL TRANSFERASES"/>
    <property type="match status" value="1"/>
</dbReference>
<organism evidence="3 4">
    <name type="scientific">Oryza sativa subsp. indica</name>
    <name type="common">Rice</name>
    <dbReference type="NCBI Taxonomy" id="39946"/>
    <lineage>
        <taxon>Eukaryota</taxon>
        <taxon>Viridiplantae</taxon>
        <taxon>Streptophyta</taxon>
        <taxon>Embryophyta</taxon>
        <taxon>Tracheophyta</taxon>
        <taxon>Spermatophyta</taxon>
        <taxon>Magnoliopsida</taxon>
        <taxon>Liliopsida</taxon>
        <taxon>Poales</taxon>
        <taxon>Poaceae</taxon>
        <taxon>BOP clade</taxon>
        <taxon>Oryzoideae</taxon>
        <taxon>Oryzeae</taxon>
        <taxon>Oryzinae</taxon>
        <taxon>Oryza</taxon>
        <taxon>Oryza sativa</taxon>
    </lineage>
</organism>
<evidence type="ECO:0000313" key="3">
    <source>
        <dbReference type="EMBL" id="EEC81781.1"/>
    </source>
</evidence>
<dbReference type="SUPFAM" id="SSF53756">
    <property type="entry name" value="UDP-Glycosyltransferase/glycogen phosphorylase"/>
    <property type="match status" value="1"/>
</dbReference>
<dbReference type="Proteomes" id="UP000007015">
    <property type="component" value="Chromosome 7"/>
</dbReference>
<accession>B8B4Q0</accession>
<dbReference type="GO" id="GO:0080043">
    <property type="term" value="F:quercetin 3-O-glucosyltransferase activity"/>
    <property type="evidence" value="ECO:0007669"/>
    <property type="project" value="TreeGrafter"/>
</dbReference>
<dbReference type="CDD" id="cd03784">
    <property type="entry name" value="GT1_Gtf-like"/>
    <property type="match status" value="1"/>
</dbReference>
<keyword evidence="4" id="KW-1185">Reference proteome</keyword>
<dbReference type="OMA" id="DCACLAW"/>
<name>B8B4Q0_ORYSI</name>
<protein>
    <submittedName>
        <fullName evidence="3">Uncharacterized protein</fullName>
    </submittedName>
</protein>
<dbReference type="PANTHER" id="PTHR11926:SF1425">
    <property type="entry name" value="OS07G0241800 PROTEIN"/>
    <property type="match status" value="1"/>
</dbReference>
<dbReference type="FunFam" id="3.40.50.2000:FF:000040">
    <property type="entry name" value="UDP-glycosyltransferase 76C1"/>
    <property type="match status" value="1"/>
</dbReference>
<sequence length="458" mass="49610">MATQEREPERQPHAGRRVALFPLPFQGHLSPMLQLADLLRARGLAVTVLHTRSNAPDPARHRHGPDLAFLPIHEAALPEEATSPGADIVAQLLALNAACEAPFRDALASLLPGVACAVVDGQWYAALGAAARLGVPTLALRTDSAATFRSMLAFPRLRDAGFIPIQGERLDEAVPELEPLRMRDLIRVDGCETEALCGFIARVADAMRDSASGVVVNTFDAIEASELGKIEAELSKPTFAVGPLHKLTTARTAAEQYRHFVRLYGPDCACLAWLDAHPPRSVLYVSLGSVACIDHDMFDEMAWGLAASGVPFLWVNRPGSVRGCMPALPYGVDVSRGKIVPWAPQRDVLAHPAIGGFWTHCGWNSTLESVCEGVPMLARPCFADQTVNARYVTHQWGVGLELGEVFDRDRVAVAVRKLMVGEEGAVMRETARRLKIQANQCVAATLAIDNLVKYICSL</sequence>
<evidence type="ECO:0000256" key="1">
    <source>
        <dbReference type="ARBA" id="ARBA00009995"/>
    </source>
</evidence>
<dbReference type="InterPro" id="IPR002213">
    <property type="entry name" value="UDP_glucos_trans"/>
</dbReference>
<dbReference type="Gene3D" id="3.40.50.2000">
    <property type="entry name" value="Glycogen Phosphorylase B"/>
    <property type="match status" value="2"/>
</dbReference>
<dbReference type="HOGENOM" id="CLU_001724_0_0_1"/>
<keyword evidence="2" id="KW-0808">Transferase</keyword>
<evidence type="ECO:0000256" key="2">
    <source>
        <dbReference type="ARBA" id="ARBA00022679"/>
    </source>
</evidence>